<dbReference type="InterPro" id="IPR023578">
    <property type="entry name" value="Ras_GEF_dom_sf"/>
</dbReference>
<keyword evidence="1" id="KW-0344">Guanine-nucleotide releasing factor</keyword>
<evidence type="ECO:0000313" key="4">
    <source>
        <dbReference type="Proteomes" id="UP000824782"/>
    </source>
</evidence>
<accession>A0AAV7CGM5</accession>
<name>A0AAV7CGM5_ENGPU</name>
<organism evidence="3 4">
    <name type="scientific">Engystomops pustulosus</name>
    <name type="common">Tungara frog</name>
    <name type="synonym">Physalaemus pustulosus</name>
    <dbReference type="NCBI Taxonomy" id="76066"/>
    <lineage>
        <taxon>Eukaryota</taxon>
        <taxon>Metazoa</taxon>
        <taxon>Chordata</taxon>
        <taxon>Craniata</taxon>
        <taxon>Vertebrata</taxon>
        <taxon>Euteleostomi</taxon>
        <taxon>Amphibia</taxon>
        <taxon>Batrachia</taxon>
        <taxon>Anura</taxon>
        <taxon>Neobatrachia</taxon>
        <taxon>Hyloidea</taxon>
        <taxon>Leptodactylidae</taxon>
        <taxon>Leiuperinae</taxon>
        <taxon>Engystomops</taxon>
    </lineage>
</organism>
<dbReference type="PROSITE" id="PS50212">
    <property type="entry name" value="RASGEF_NTER"/>
    <property type="match status" value="1"/>
</dbReference>
<dbReference type="Gene3D" id="1.20.870.10">
    <property type="entry name" value="Son of sevenless (SoS) protein Chain: S domain 1"/>
    <property type="match status" value="1"/>
</dbReference>
<dbReference type="GO" id="GO:0005085">
    <property type="term" value="F:guanyl-nucleotide exchange factor activity"/>
    <property type="evidence" value="ECO:0007669"/>
    <property type="project" value="UniProtKB-KW"/>
</dbReference>
<protein>
    <recommendedName>
        <fullName evidence="2">N-terminal Ras-GEF domain-containing protein</fullName>
    </recommendedName>
</protein>
<dbReference type="SUPFAM" id="SSF48366">
    <property type="entry name" value="Ras GEF"/>
    <property type="match status" value="1"/>
</dbReference>
<reference evidence="3" key="1">
    <citation type="thesis" date="2020" institute="ProQuest LLC" country="789 East Eisenhower Parkway, Ann Arbor, MI, USA">
        <title>Comparative Genomics and Chromosome Evolution.</title>
        <authorList>
            <person name="Mudd A.B."/>
        </authorList>
    </citation>
    <scope>NUCLEOTIDE SEQUENCE</scope>
    <source>
        <strain evidence="3">237g6f4</strain>
        <tissue evidence="3">Blood</tissue>
    </source>
</reference>
<evidence type="ECO:0000259" key="2">
    <source>
        <dbReference type="PROSITE" id="PS50212"/>
    </source>
</evidence>
<keyword evidence="4" id="KW-1185">Reference proteome</keyword>
<dbReference type="AlphaFoldDB" id="A0AAV7CGM5"/>
<dbReference type="Proteomes" id="UP000824782">
    <property type="component" value="Unassembled WGS sequence"/>
</dbReference>
<dbReference type="EMBL" id="WNYA01000003">
    <property type="protein sequence ID" value="KAG8583582.1"/>
    <property type="molecule type" value="Genomic_DNA"/>
</dbReference>
<proteinExistence type="predicted"/>
<dbReference type="InterPro" id="IPR000651">
    <property type="entry name" value="Ras-like_Gua-exchang_fac_N"/>
</dbReference>
<sequence length="92" mass="10601">MGSSTFRKAASLDELLYTCIEMFDEKGDLNDNNLLPRMVLLMHRWYLSSTELAGKLLSIYPLFTARKTAIISYVQYGITSLTAKVMIWFRRA</sequence>
<comment type="caution">
    <text evidence="3">The sequence shown here is derived from an EMBL/GenBank/DDBJ whole genome shotgun (WGS) entry which is preliminary data.</text>
</comment>
<evidence type="ECO:0000313" key="3">
    <source>
        <dbReference type="EMBL" id="KAG8583582.1"/>
    </source>
</evidence>
<feature type="domain" description="N-terminal Ras-GEF" evidence="2">
    <location>
        <begin position="3"/>
        <end position="92"/>
    </location>
</feature>
<gene>
    <name evidence="3" type="ORF">GDO81_008472</name>
</gene>
<evidence type="ECO:0000256" key="1">
    <source>
        <dbReference type="PROSITE-ProRule" id="PRU00135"/>
    </source>
</evidence>